<dbReference type="NCBIfam" id="NF037970">
    <property type="entry name" value="vanZ_1"/>
    <property type="match status" value="1"/>
</dbReference>
<protein>
    <submittedName>
        <fullName evidence="3">VanZ-like protein</fullName>
    </submittedName>
</protein>
<evidence type="ECO:0000313" key="3">
    <source>
        <dbReference type="EMBL" id="KKU89266.1"/>
    </source>
</evidence>
<keyword evidence="1" id="KW-0472">Membrane</keyword>
<gene>
    <name evidence="3" type="ORF">UY20_C0014G0009</name>
</gene>
<dbReference type="Pfam" id="PF04892">
    <property type="entry name" value="VanZ"/>
    <property type="match status" value="1"/>
</dbReference>
<dbReference type="AlphaFoldDB" id="A0A0G1U5A7"/>
<accession>A0A0G1U5A7</accession>
<dbReference type="Proteomes" id="UP000034403">
    <property type="component" value="Unassembled WGS sequence"/>
</dbReference>
<proteinExistence type="predicted"/>
<sequence>MTWSKRIQYWLPTFLWAIVIFSFSANSTPAASKIYWQDFIIKKSAHLFVYAVLAVLLYRSLKLTTHYSQPYLLLLTLALTTLYAITDEFHQSFTPGRGPHLRDIIIDVVGAGIGLYGFFLWRRS</sequence>
<dbReference type="InterPro" id="IPR006976">
    <property type="entry name" value="VanZ-like"/>
</dbReference>
<keyword evidence="1" id="KW-1133">Transmembrane helix</keyword>
<name>A0A0G1U5A7_9BACT</name>
<feature type="transmembrane region" description="Helical" evidence="1">
    <location>
        <begin position="40"/>
        <end position="58"/>
    </location>
</feature>
<keyword evidence="1" id="KW-0812">Transmembrane</keyword>
<dbReference type="PANTHER" id="PTHR28008">
    <property type="entry name" value="DOMAIN PROTEIN, PUTATIVE (AFU_ORTHOLOGUE AFUA_3G10980)-RELATED"/>
    <property type="match status" value="1"/>
</dbReference>
<organism evidence="3 4">
    <name type="scientific">Candidatus Yanofskybacteria bacterium GW2011_GWA1_48_10</name>
    <dbReference type="NCBI Taxonomy" id="1619022"/>
    <lineage>
        <taxon>Bacteria</taxon>
        <taxon>Candidatus Yanofskyibacteriota</taxon>
    </lineage>
</organism>
<dbReference type="PANTHER" id="PTHR28008:SF1">
    <property type="entry name" value="DOMAIN PROTEIN, PUTATIVE (AFU_ORTHOLOGUE AFUA_3G10980)-RELATED"/>
    <property type="match status" value="1"/>
</dbReference>
<comment type="caution">
    <text evidence="3">The sequence shown here is derived from an EMBL/GenBank/DDBJ whole genome shotgun (WGS) entry which is preliminary data.</text>
</comment>
<dbReference type="EMBL" id="LCPC01000014">
    <property type="protein sequence ID" value="KKU89266.1"/>
    <property type="molecule type" value="Genomic_DNA"/>
</dbReference>
<evidence type="ECO:0000259" key="2">
    <source>
        <dbReference type="Pfam" id="PF04892"/>
    </source>
</evidence>
<evidence type="ECO:0000313" key="4">
    <source>
        <dbReference type="Proteomes" id="UP000034403"/>
    </source>
</evidence>
<feature type="domain" description="VanZ-like" evidence="2">
    <location>
        <begin position="30"/>
        <end position="121"/>
    </location>
</feature>
<evidence type="ECO:0000256" key="1">
    <source>
        <dbReference type="SAM" id="Phobius"/>
    </source>
</evidence>
<feature type="transmembrane region" description="Helical" evidence="1">
    <location>
        <begin position="70"/>
        <end position="86"/>
    </location>
</feature>
<reference evidence="3 4" key="1">
    <citation type="journal article" date="2015" name="Nature">
        <title>rRNA introns, odd ribosomes, and small enigmatic genomes across a large radiation of phyla.</title>
        <authorList>
            <person name="Brown C.T."/>
            <person name="Hug L.A."/>
            <person name="Thomas B.C."/>
            <person name="Sharon I."/>
            <person name="Castelle C.J."/>
            <person name="Singh A."/>
            <person name="Wilkins M.J."/>
            <person name="Williams K.H."/>
            <person name="Banfield J.F."/>
        </authorList>
    </citation>
    <scope>NUCLEOTIDE SEQUENCE [LARGE SCALE GENOMIC DNA]</scope>
</reference>
<feature type="transmembrane region" description="Helical" evidence="1">
    <location>
        <begin position="101"/>
        <end position="121"/>
    </location>
</feature>